<keyword evidence="2" id="KW-1185">Reference proteome</keyword>
<comment type="caution">
    <text evidence="1">The sequence shown here is derived from an EMBL/GenBank/DDBJ whole genome shotgun (WGS) entry which is preliminary data.</text>
</comment>
<reference evidence="1 2" key="1">
    <citation type="journal article" date="2021" name="Hortic Res">
        <title>High-quality reference genome and annotation aids understanding of berry development for evergreen blueberry (Vaccinium darrowii).</title>
        <authorList>
            <person name="Yu J."/>
            <person name="Hulse-Kemp A.M."/>
            <person name="Babiker E."/>
            <person name="Staton M."/>
        </authorList>
    </citation>
    <scope>NUCLEOTIDE SEQUENCE [LARGE SCALE GENOMIC DNA]</scope>
    <source>
        <strain evidence="2">cv. NJ 8807/NJ 8810</strain>
        <tissue evidence="1">Young leaf</tissue>
    </source>
</reference>
<dbReference type="Proteomes" id="UP000828048">
    <property type="component" value="Chromosome 12"/>
</dbReference>
<accession>A0ACB7ZCW2</accession>
<gene>
    <name evidence="1" type="ORF">Vadar_021577</name>
</gene>
<name>A0ACB7ZCW2_9ERIC</name>
<evidence type="ECO:0000313" key="1">
    <source>
        <dbReference type="EMBL" id="KAH7863753.1"/>
    </source>
</evidence>
<organism evidence="1 2">
    <name type="scientific">Vaccinium darrowii</name>
    <dbReference type="NCBI Taxonomy" id="229202"/>
    <lineage>
        <taxon>Eukaryota</taxon>
        <taxon>Viridiplantae</taxon>
        <taxon>Streptophyta</taxon>
        <taxon>Embryophyta</taxon>
        <taxon>Tracheophyta</taxon>
        <taxon>Spermatophyta</taxon>
        <taxon>Magnoliopsida</taxon>
        <taxon>eudicotyledons</taxon>
        <taxon>Gunneridae</taxon>
        <taxon>Pentapetalae</taxon>
        <taxon>asterids</taxon>
        <taxon>Ericales</taxon>
        <taxon>Ericaceae</taxon>
        <taxon>Vaccinioideae</taxon>
        <taxon>Vaccinieae</taxon>
        <taxon>Vaccinium</taxon>
    </lineage>
</organism>
<evidence type="ECO:0000313" key="2">
    <source>
        <dbReference type="Proteomes" id="UP000828048"/>
    </source>
</evidence>
<protein>
    <submittedName>
        <fullName evidence="1">Uncharacterized protein</fullName>
    </submittedName>
</protein>
<dbReference type="EMBL" id="CM037162">
    <property type="protein sequence ID" value="KAH7863753.1"/>
    <property type="molecule type" value="Genomic_DNA"/>
</dbReference>
<sequence>MTAHNESALLQNLYLYDILQFFINQGISITNSNTNDLSHLTSFYSKILVRSSNGEKLHSHTNNRHSRRLLRCFFLVRLHVRQRIFSQGARRLDRQSSTGKFRSKLSSAYLNLFYAGALVKVDSIK</sequence>
<proteinExistence type="predicted"/>